<dbReference type="RefSeq" id="XP_022254197.1">
    <property type="nucleotide sequence ID" value="XM_022398489.1"/>
</dbReference>
<sequence length="181" mass="20746">MTLPPLDYSFRFLTSILEAQSEVPQGGLRKLKYVKEKGKIDTKAIRFNNNNLVTSSGLKSFVDSLLYDPERLSWLDLSFNMLNAVEEDITHFKNLIILYLHGNNIKSFSEVGKLSVLLKLSTLTLHGNPLELENGYRHRVLGHLPQIRSLDFSGVTKIDKEIVKQWKTKSTKMYKDSFLNT</sequence>
<dbReference type="GeneID" id="106469916"/>
<evidence type="ECO:0000313" key="6">
    <source>
        <dbReference type="Proteomes" id="UP000694941"/>
    </source>
</evidence>
<evidence type="ECO:0000256" key="1">
    <source>
        <dbReference type="ARBA" id="ARBA00004496"/>
    </source>
</evidence>
<evidence type="ECO:0000313" key="7">
    <source>
        <dbReference type="RefSeq" id="XP_013785888.1"/>
    </source>
</evidence>
<dbReference type="PANTHER" id="PTHR46545:SF1">
    <property type="entry name" value="LEUCINE-RICH REPEAT-CONTAINING PROTEIN 51"/>
    <property type="match status" value="1"/>
</dbReference>
<evidence type="ECO:0000256" key="4">
    <source>
        <dbReference type="ARBA" id="ARBA00022614"/>
    </source>
</evidence>
<evidence type="ECO:0000313" key="8">
    <source>
        <dbReference type="RefSeq" id="XP_022254196.1"/>
    </source>
</evidence>
<keyword evidence="5" id="KW-0677">Repeat</keyword>
<evidence type="ECO:0000256" key="5">
    <source>
        <dbReference type="ARBA" id="ARBA00022737"/>
    </source>
</evidence>
<name>A0ABM1TE91_LIMPO</name>
<dbReference type="RefSeq" id="XP_013785888.1">
    <property type="nucleotide sequence ID" value="XM_013930434.2"/>
</dbReference>
<dbReference type="Gene3D" id="3.80.10.10">
    <property type="entry name" value="Ribonuclease Inhibitor"/>
    <property type="match status" value="1"/>
</dbReference>
<proteinExistence type="predicted"/>
<evidence type="ECO:0000256" key="2">
    <source>
        <dbReference type="ARBA" id="ARBA00014223"/>
    </source>
</evidence>
<reference evidence="7 8" key="1">
    <citation type="submission" date="2025-05" db="UniProtKB">
        <authorList>
            <consortium name="RefSeq"/>
        </authorList>
    </citation>
    <scope>IDENTIFICATION</scope>
    <source>
        <tissue evidence="7 8">Muscle</tissue>
    </source>
</reference>
<keyword evidence="3" id="KW-0963">Cytoplasm</keyword>
<dbReference type="InterPro" id="IPR032675">
    <property type="entry name" value="LRR_dom_sf"/>
</dbReference>
<organism evidence="6 9">
    <name type="scientific">Limulus polyphemus</name>
    <name type="common">Atlantic horseshoe crab</name>
    <dbReference type="NCBI Taxonomy" id="6850"/>
    <lineage>
        <taxon>Eukaryota</taxon>
        <taxon>Metazoa</taxon>
        <taxon>Ecdysozoa</taxon>
        <taxon>Arthropoda</taxon>
        <taxon>Chelicerata</taxon>
        <taxon>Merostomata</taxon>
        <taxon>Xiphosura</taxon>
        <taxon>Limulidae</taxon>
        <taxon>Limulus</taxon>
    </lineage>
</organism>
<evidence type="ECO:0000313" key="9">
    <source>
        <dbReference type="RefSeq" id="XP_022254197.1"/>
    </source>
</evidence>
<gene>
    <name evidence="7 8 9" type="primary">LOC106469916</name>
</gene>
<dbReference type="SUPFAM" id="SSF52075">
    <property type="entry name" value="Outer arm dynein light chain 1"/>
    <property type="match status" value="1"/>
</dbReference>
<comment type="subcellular location">
    <subcellularLocation>
        <location evidence="1">Cytoplasm</location>
    </subcellularLocation>
</comment>
<evidence type="ECO:0000256" key="3">
    <source>
        <dbReference type="ARBA" id="ARBA00022490"/>
    </source>
</evidence>
<dbReference type="Proteomes" id="UP000694941">
    <property type="component" value="Unplaced"/>
</dbReference>
<protein>
    <recommendedName>
        <fullName evidence="2">Leucine-rich repeat-containing protein 51</fullName>
    </recommendedName>
</protein>
<dbReference type="InterPro" id="IPR001611">
    <property type="entry name" value="Leu-rich_rpt"/>
</dbReference>
<dbReference type="PANTHER" id="PTHR46545">
    <property type="entry name" value="LEUCINE-RICH REPEAT-CONTAINING PROTEIN 51"/>
    <property type="match status" value="1"/>
</dbReference>
<accession>A0ABM1TE91</accession>
<dbReference type="PROSITE" id="PS51450">
    <property type="entry name" value="LRR"/>
    <property type="match status" value="1"/>
</dbReference>
<keyword evidence="6" id="KW-1185">Reference proteome</keyword>
<dbReference type="Pfam" id="PF14580">
    <property type="entry name" value="LRR_9"/>
    <property type="match status" value="1"/>
</dbReference>
<keyword evidence="4" id="KW-0433">Leucine-rich repeat</keyword>
<dbReference type="RefSeq" id="XP_022254196.1">
    <property type="nucleotide sequence ID" value="XM_022398488.1"/>
</dbReference>